<evidence type="ECO:0000259" key="2">
    <source>
        <dbReference type="Pfam" id="PF03703"/>
    </source>
</evidence>
<comment type="caution">
    <text evidence="3">The sequence shown here is derived from an EMBL/GenBank/DDBJ whole genome shotgun (WGS) entry which is preliminary data.</text>
</comment>
<dbReference type="Proteomes" id="UP000641932">
    <property type="component" value="Unassembled WGS sequence"/>
</dbReference>
<dbReference type="PANTHER" id="PTHR37938">
    <property type="entry name" value="BLL0215 PROTEIN"/>
    <property type="match status" value="1"/>
</dbReference>
<dbReference type="EMBL" id="BMMS01000004">
    <property type="protein sequence ID" value="GGO83136.1"/>
    <property type="molecule type" value="Genomic_DNA"/>
</dbReference>
<gene>
    <name evidence="3" type="ORF">GCM10012280_11380</name>
</gene>
<evidence type="ECO:0000256" key="1">
    <source>
        <dbReference type="SAM" id="Phobius"/>
    </source>
</evidence>
<evidence type="ECO:0000313" key="3">
    <source>
        <dbReference type="EMBL" id="GGO83136.1"/>
    </source>
</evidence>
<sequence>MGFPAKLLAADEEIELDVHPHWKVLAAPAAALVAACGAAGFSMALVPEGESKPWLRWAVALLALAAIVRWAVLPWLNWLSTRYVVTSQRLIVRSGLLARDGRDMPLVRVDDVSFRQCSPLERLLGCGTLVVESSEQRGRVVLVGLPQVEAAQRDLYRLVVERAAARPGGRG</sequence>
<proteinExistence type="predicted"/>
<feature type="domain" description="YdbS-like PH" evidence="2">
    <location>
        <begin position="78"/>
        <end position="153"/>
    </location>
</feature>
<dbReference type="PANTHER" id="PTHR37938:SF1">
    <property type="entry name" value="BLL0215 PROTEIN"/>
    <property type="match status" value="1"/>
</dbReference>
<keyword evidence="4" id="KW-1185">Reference proteome</keyword>
<keyword evidence="1" id="KW-0472">Membrane</keyword>
<name>A0A917ZHL7_9ACTN</name>
<feature type="transmembrane region" description="Helical" evidence="1">
    <location>
        <begin position="58"/>
        <end position="78"/>
    </location>
</feature>
<evidence type="ECO:0000313" key="4">
    <source>
        <dbReference type="Proteomes" id="UP000641932"/>
    </source>
</evidence>
<feature type="transmembrane region" description="Helical" evidence="1">
    <location>
        <begin position="25"/>
        <end position="46"/>
    </location>
</feature>
<dbReference type="Pfam" id="PF03703">
    <property type="entry name" value="bPH_2"/>
    <property type="match status" value="1"/>
</dbReference>
<keyword evidence="1" id="KW-0812">Transmembrane</keyword>
<organism evidence="3 4">
    <name type="scientific">Wenjunlia tyrosinilytica</name>
    <dbReference type="NCBI Taxonomy" id="1544741"/>
    <lineage>
        <taxon>Bacteria</taxon>
        <taxon>Bacillati</taxon>
        <taxon>Actinomycetota</taxon>
        <taxon>Actinomycetes</taxon>
        <taxon>Kitasatosporales</taxon>
        <taxon>Streptomycetaceae</taxon>
        <taxon>Wenjunlia</taxon>
    </lineage>
</organism>
<reference evidence="3" key="1">
    <citation type="journal article" date="2014" name="Int. J. Syst. Evol. Microbiol.">
        <title>Complete genome sequence of Corynebacterium casei LMG S-19264T (=DSM 44701T), isolated from a smear-ripened cheese.</title>
        <authorList>
            <consortium name="US DOE Joint Genome Institute (JGI-PGF)"/>
            <person name="Walter F."/>
            <person name="Albersmeier A."/>
            <person name="Kalinowski J."/>
            <person name="Ruckert C."/>
        </authorList>
    </citation>
    <scope>NUCLEOTIDE SEQUENCE</scope>
    <source>
        <strain evidence="3">CGMCC 4.7201</strain>
    </source>
</reference>
<dbReference type="InterPro" id="IPR005182">
    <property type="entry name" value="YdbS-like_PH"/>
</dbReference>
<accession>A0A917ZHL7</accession>
<keyword evidence="1" id="KW-1133">Transmembrane helix</keyword>
<reference evidence="3" key="2">
    <citation type="submission" date="2020-09" db="EMBL/GenBank/DDBJ databases">
        <authorList>
            <person name="Sun Q."/>
            <person name="Zhou Y."/>
        </authorList>
    </citation>
    <scope>NUCLEOTIDE SEQUENCE</scope>
    <source>
        <strain evidence="3">CGMCC 4.7201</strain>
    </source>
</reference>
<protein>
    <recommendedName>
        <fullName evidence="2">YdbS-like PH domain-containing protein</fullName>
    </recommendedName>
</protein>
<dbReference type="AlphaFoldDB" id="A0A917ZHL7"/>